<gene>
    <name evidence="1" type="ORF">ACFOUT_05845</name>
</gene>
<keyword evidence="2" id="KW-1185">Reference proteome</keyword>
<dbReference type="EMBL" id="JBHSAW010000004">
    <property type="protein sequence ID" value="MFC4095386.1"/>
    <property type="molecule type" value="Genomic_DNA"/>
</dbReference>
<dbReference type="InterPro" id="IPR024747">
    <property type="entry name" value="Pyridox_Oxase-rel"/>
</dbReference>
<evidence type="ECO:0000313" key="1">
    <source>
        <dbReference type="EMBL" id="MFC4095386.1"/>
    </source>
</evidence>
<proteinExistence type="predicted"/>
<accession>A0ABV8JMR5</accession>
<dbReference type="SUPFAM" id="SSF50475">
    <property type="entry name" value="FMN-binding split barrel"/>
    <property type="match status" value="1"/>
</dbReference>
<evidence type="ECO:0000313" key="2">
    <source>
        <dbReference type="Proteomes" id="UP001595814"/>
    </source>
</evidence>
<name>A0ABV8JMR5_9FLAO</name>
<dbReference type="Proteomes" id="UP001595814">
    <property type="component" value="Unassembled WGS sequence"/>
</dbReference>
<protein>
    <submittedName>
        <fullName evidence="1">Pyridoxamine 5'-phosphate oxidase family protein</fullName>
    </submittedName>
</protein>
<dbReference type="Gene3D" id="2.30.110.10">
    <property type="entry name" value="Electron Transport, Fmn-binding Protein, Chain A"/>
    <property type="match status" value="1"/>
</dbReference>
<dbReference type="RefSeq" id="WP_192460925.1">
    <property type="nucleotide sequence ID" value="NZ_JACYFJ010000001.1"/>
</dbReference>
<dbReference type="Pfam" id="PF12900">
    <property type="entry name" value="Pyridox_ox_2"/>
    <property type="match status" value="1"/>
</dbReference>
<sequence>MGMISDLEHIKCTGLLEENYVGRLAYIYENEPHVVPSTYFFDKNNKRLLCFASNGHRIHALRQYNRVSFQVDHVESFRSWKSVQVHGIFEELAGERAKNGLKLFVDGVQNTIEHKNLERPHFLSLFSSKLQETDMPVVYSITLTKITGKAVTEPHK</sequence>
<reference evidence="2" key="1">
    <citation type="journal article" date="2019" name="Int. J. Syst. Evol. Microbiol.">
        <title>The Global Catalogue of Microorganisms (GCM) 10K type strain sequencing project: providing services to taxonomists for standard genome sequencing and annotation.</title>
        <authorList>
            <consortium name="The Broad Institute Genomics Platform"/>
            <consortium name="The Broad Institute Genome Sequencing Center for Infectious Disease"/>
            <person name="Wu L."/>
            <person name="Ma J."/>
        </authorList>
    </citation>
    <scope>NUCLEOTIDE SEQUENCE [LARGE SCALE GENOMIC DNA]</scope>
    <source>
        <strain evidence="2">CECT 7477</strain>
    </source>
</reference>
<dbReference type="InterPro" id="IPR012349">
    <property type="entry name" value="Split_barrel_FMN-bd"/>
</dbReference>
<comment type="caution">
    <text evidence="1">The sequence shown here is derived from an EMBL/GenBank/DDBJ whole genome shotgun (WGS) entry which is preliminary data.</text>
</comment>
<organism evidence="1 2">
    <name type="scientific">Euzebyella saccharophila</name>
    <dbReference type="NCBI Taxonomy" id="679664"/>
    <lineage>
        <taxon>Bacteria</taxon>
        <taxon>Pseudomonadati</taxon>
        <taxon>Bacteroidota</taxon>
        <taxon>Flavobacteriia</taxon>
        <taxon>Flavobacteriales</taxon>
        <taxon>Flavobacteriaceae</taxon>
        <taxon>Euzebyella</taxon>
    </lineage>
</organism>